<dbReference type="InParanoid" id="D3B2Q4"/>
<evidence type="ECO:0000256" key="6">
    <source>
        <dbReference type="ARBA" id="ARBA00023242"/>
    </source>
</evidence>
<comment type="subcellular location">
    <subcellularLocation>
        <location evidence="1 9">Nucleus</location>
    </subcellularLocation>
</comment>
<reference evidence="11 12" key="1">
    <citation type="journal article" date="2011" name="Genome Res.">
        <title>Phylogeny-wide analysis of social amoeba genomes highlights ancient origins for complex intercellular communication.</title>
        <authorList>
            <person name="Heidel A.J."/>
            <person name="Lawal H.M."/>
            <person name="Felder M."/>
            <person name="Schilde C."/>
            <person name="Helps N.R."/>
            <person name="Tunggal B."/>
            <person name="Rivero F."/>
            <person name="John U."/>
            <person name="Schleicher M."/>
            <person name="Eichinger L."/>
            <person name="Platzer M."/>
            <person name="Noegel A.A."/>
            <person name="Schaap P."/>
            <person name="Gloeckner G."/>
        </authorList>
    </citation>
    <scope>NUCLEOTIDE SEQUENCE [LARGE SCALE GENOMIC DNA]</scope>
    <source>
        <strain evidence="12">ATCC 26659 / Pp 5 / PN500</strain>
    </source>
</reference>
<evidence type="ECO:0000256" key="3">
    <source>
        <dbReference type="ARBA" id="ARBA00022664"/>
    </source>
</evidence>
<organism evidence="11 12">
    <name type="scientific">Heterostelium pallidum (strain ATCC 26659 / Pp 5 / PN500)</name>
    <name type="common">Cellular slime mold</name>
    <name type="synonym">Polysphondylium pallidum</name>
    <dbReference type="NCBI Taxonomy" id="670386"/>
    <lineage>
        <taxon>Eukaryota</taxon>
        <taxon>Amoebozoa</taxon>
        <taxon>Evosea</taxon>
        <taxon>Eumycetozoa</taxon>
        <taxon>Dictyostelia</taxon>
        <taxon>Acytosteliales</taxon>
        <taxon>Acytosteliaceae</taxon>
        <taxon>Heterostelium</taxon>
    </lineage>
</organism>
<dbReference type="RefSeq" id="XP_020435719.1">
    <property type="nucleotide sequence ID" value="XM_020573647.1"/>
</dbReference>
<evidence type="ECO:0000256" key="10">
    <source>
        <dbReference type="SAM" id="MobiDB-lite"/>
    </source>
</evidence>
<gene>
    <name evidence="11" type="ORF">PPL_02668</name>
</gene>
<keyword evidence="3 9" id="KW-0507">mRNA processing</keyword>
<dbReference type="PANTHER" id="PTHR20383">
    <property type="entry name" value="RNA POLYMERASE II SUBUNIT A C-TERMINAL DOMAIN PHOSPHATASE"/>
    <property type="match status" value="1"/>
</dbReference>
<comment type="function">
    <text evidence="9">Protein phosphatase that catalyzes the dephosphorylation of the C-terminal domain of RNA polymerase II. Plays a role in RNA processing and termination.</text>
</comment>
<evidence type="ECO:0000256" key="9">
    <source>
        <dbReference type="RuleBase" id="RU369031"/>
    </source>
</evidence>
<dbReference type="AlphaFoldDB" id="D3B2Q4"/>
<dbReference type="OMA" id="TQPNVYQ"/>
<comment type="catalytic activity">
    <reaction evidence="7 9">
        <text>O-phospho-L-seryl-[protein] + H2O = L-seryl-[protein] + phosphate</text>
        <dbReference type="Rhea" id="RHEA:20629"/>
        <dbReference type="Rhea" id="RHEA-COMP:9863"/>
        <dbReference type="Rhea" id="RHEA-COMP:11604"/>
        <dbReference type="ChEBI" id="CHEBI:15377"/>
        <dbReference type="ChEBI" id="CHEBI:29999"/>
        <dbReference type="ChEBI" id="CHEBI:43474"/>
        <dbReference type="ChEBI" id="CHEBI:83421"/>
        <dbReference type="EC" id="3.1.3.16"/>
    </reaction>
</comment>
<dbReference type="Pfam" id="PF04722">
    <property type="entry name" value="Ssu72"/>
    <property type="match status" value="1"/>
</dbReference>
<evidence type="ECO:0000256" key="1">
    <source>
        <dbReference type="ARBA" id="ARBA00004123"/>
    </source>
</evidence>
<keyword evidence="6 9" id="KW-0539">Nucleus</keyword>
<evidence type="ECO:0000256" key="7">
    <source>
        <dbReference type="ARBA" id="ARBA00047761"/>
    </source>
</evidence>
<keyword evidence="5 9" id="KW-0904">Protein phosphatase</keyword>
<dbReference type="Gene3D" id="3.40.50.2300">
    <property type="match status" value="2"/>
</dbReference>
<dbReference type="FunCoup" id="D3B2Q4">
    <property type="interactions" value="824"/>
</dbReference>
<feature type="compositionally biased region" description="Low complexity" evidence="10">
    <location>
        <begin position="7"/>
        <end position="21"/>
    </location>
</feature>
<dbReference type="STRING" id="670386.D3B2Q4"/>
<name>D3B2Q4_HETP5</name>
<evidence type="ECO:0000313" key="11">
    <source>
        <dbReference type="EMBL" id="EFA83602.1"/>
    </source>
</evidence>
<dbReference type="GeneID" id="31358191"/>
<dbReference type="EC" id="3.1.3.16" evidence="9"/>
<feature type="region of interest" description="Disordered" evidence="10">
    <location>
        <begin position="1"/>
        <end position="29"/>
    </location>
</feature>
<comment type="catalytic activity">
    <reaction evidence="8 9">
        <text>O-phospho-L-threonyl-[protein] + H2O = L-threonyl-[protein] + phosphate</text>
        <dbReference type="Rhea" id="RHEA:47004"/>
        <dbReference type="Rhea" id="RHEA-COMP:11060"/>
        <dbReference type="Rhea" id="RHEA-COMP:11605"/>
        <dbReference type="ChEBI" id="CHEBI:15377"/>
        <dbReference type="ChEBI" id="CHEBI:30013"/>
        <dbReference type="ChEBI" id="CHEBI:43474"/>
        <dbReference type="ChEBI" id="CHEBI:61977"/>
        <dbReference type="EC" id="3.1.3.16"/>
    </reaction>
</comment>
<sequence>MGDKENNNNNNNNNNSSNSNNRSPPTNNISLYCKDVKKQKRLAMVCASNQNRSVEAHNLFLLKGYRNIRSFGTSGNCKLPGPSQDRPNIFPFGTPYQSIHESLRQQNQELYTQNGILNMLERNQRVKLAPEKWQEEQLARFDIVFTFDQRVFDMVVDDLTQRDITAPMQPVHIVNLQVKDTHEEAAGGASHALQLLNLIDETEDNWEDSMDDILEKFYRKTGRQLLYTLMFY</sequence>
<keyword evidence="12" id="KW-1185">Reference proteome</keyword>
<evidence type="ECO:0000256" key="4">
    <source>
        <dbReference type="ARBA" id="ARBA00022801"/>
    </source>
</evidence>
<dbReference type="GO" id="GO:0004722">
    <property type="term" value="F:protein serine/threonine phosphatase activity"/>
    <property type="evidence" value="ECO:0007669"/>
    <property type="project" value="UniProtKB-UniRule"/>
</dbReference>
<keyword evidence="4 9" id="KW-0378">Hydrolase</keyword>
<comment type="similarity">
    <text evidence="2 9">Belongs to the SSU72 phosphatase family.</text>
</comment>
<dbReference type="Proteomes" id="UP000001396">
    <property type="component" value="Unassembled WGS sequence"/>
</dbReference>
<dbReference type="InterPro" id="IPR006811">
    <property type="entry name" value="RNA_pol_II_suA"/>
</dbReference>
<evidence type="ECO:0000256" key="5">
    <source>
        <dbReference type="ARBA" id="ARBA00022912"/>
    </source>
</evidence>
<evidence type="ECO:0000256" key="2">
    <source>
        <dbReference type="ARBA" id="ARBA00008978"/>
    </source>
</evidence>
<evidence type="ECO:0000256" key="8">
    <source>
        <dbReference type="ARBA" id="ARBA00048336"/>
    </source>
</evidence>
<protein>
    <recommendedName>
        <fullName evidence="9">RNA polymerase II subunit A C-terminal domain phosphatase SSU72</fullName>
        <shortName evidence="9">CTD phosphatase SSU72</shortName>
        <ecNumber evidence="9">3.1.3.16</ecNumber>
    </recommendedName>
</protein>
<dbReference type="GO" id="GO:0005634">
    <property type="term" value="C:nucleus"/>
    <property type="evidence" value="ECO:0007669"/>
    <property type="project" value="UniProtKB-SubCell"/>
</dbReference>
<dbReference type="EMBL" id="ADBJ01000010">
    <property type="protein sequence ID" value="EFA83602.1"/>
    <property type="molecule type" value="Genomic_DNA"/>
</dbReference>
<dbReference type="GO" id="GO:0006397">
    <property type="term" value="P:mRNA processing"/>
    <property type="evidence" value="ECO:0007669"/>
    <property type="project" value="UniProtKB-KW"/>
</dbReference>
<proteinExistence type="inferred from homology"/>
<comment type="caution">
    <text evidence="11">The sequence shown here is derived from an EMBL/GenBank/DDBJ whole genome shotgun (WGS) entry which is preliminary data.</text>
</comment>
<accession>D3B2Q4</accession>
<evidence type="ECO:0000313" key="12">
    <source>
        <dbReference type="Proteomes" id="UP000001396"/>
    </source>
</evidence>